<proteinExistence type="predicted"/>
<gene>
    <name evidence="2" type="ORF">ACFSW7_00695</name>
</gene>
<protein>
    <submittedName>
        <fullName evidence="2">Siderophore-interacting protein</fullName>
    </submittedName>
</protein>
<name>A0ABW5UWY2_9MICO</name>
<dbReference type="EMBL" id="JBHUNE010000001">
    <property type="protein sequence ID" value="MFD2756895.1"/>
    <property type="molecule type" value="Genomic_DNA"/>
</dbReference>
<dbReference type="InterPro" id="IPR039374">
    <property type="entry name" value="SIP_fam"/>
</dbReference>
<dbReference type="Gene3D" id="2.40.30.10">
    <property type="entry name" value="Translation factors"/>
    <property type="match status" value="1"/>
</dbReference>
<dbReference type="InterPro" id="IPR039261">
    <property type="entry name" value="FNR_nucleotide-bd"/>
</dbReference>
<dbReference type="InterPro" id="IPR007037">
    <property type="entry name" value="SIP_rossman_dom"/>
</dbReference>
<accession>A0ABW5UWY2</accession>
<reference evidence="3" key="1">
    <citation type="journal article" date="2019" name="Int. J. Syst. Evol. Microbiol.">
        <title>The Global Catalogue of Microorganisms (GCM) 10K type strain sequencing project: providing services to taxonomists for standard genome sequencing and annotation.</title>
        <authorList>
            <consortium name="The Broad Institute Genomics Platform"/>
            <consortium name="The Broad Institute Genome Sequencing Center for Infectious Disease"/>
            <person name="Wu L."/>
            <person name="Ma J."/>
        </authorList>
    </citation>
    <scope>NUCLEOTIDE SEQUENCE [LARGE SCALE GENOMIC DNA]</scope>
    <source>
        <strain evidence="3">TISTR 1514</strain>
    </source>
</reference>
<dbReference type="InterPro" id="IPR013113">
    <property type="entry name" value="SIP_FAD-bd"/>
</dbReference>
<dbReference type="SUPFAM" id="SSF63380">
    <property type="entry name" value="Riboflavin synthase domain-like"/>
    <property type="match status" value="1"/>
</dbReference>
<dbReference type="Pfam" id="PF04954">
    <property type="entry name" value="SIP"/>
    <property type="match status" value="1"/>
</dbReference>
<evidence type="ECO:0000259" key="1">
    <source>
        <dbReference type="PROSITE" id="PS51384"/>
    </source>
</evidence>
<dbReference type="InterPro" id="IPR017938">
    <property type="entry name" value="Riboflavin_synthase-like_b-brl"/>
</dbReference>
<dbReference type="PANTHER" id="PTHR30157:SF0">
    <property type="entry name" value="NADPH-DEPENDENT FERRIC-CHELATE REDUCTASE"/>
    <property type="match status" value="1"/>
</dbReference>
<dbReference type="PANTHER" id="PTHR30157">
    <property type="entry name" value="FERRIC REDUCTASE, NADPH-DEPENDENT"/>
    <property type="match status" value="1"/>
</dbReference>
<dbReference type="CDD" id="cd06193">
    <property type="entry name" value="siderophore_interacting"/>
    <property type="match status" value="1"/>
</dbReference>
<dbReference type="InterPro" id="IPR017927">
    <property type="entry name" value="FAD-bd_FR_type"/>
</dbReference>
<comment type="caution">
    <text evidence="2">The sequence shown here is derived from an EMBL/GenBank/DDBJ whole genome shotgun (WGS) entry which is preliminary data.</text>
</comment>
<sequence length="307" mass="33947">MTTDITPFAFFPVRVSRVQDLTPGFRRVTFVDESLAHFADPGWDQRIKLLFAKPGADPRKLLGSTDWFTDWRELPDEARPPIRTYTTRYVRQHACEIDVDLVVHPTPEGVQPGPASEWLETAQPGDELVILGPNARYDGEPGGVDFVPPARTERFLLVGDETAAPAIAVMLEQLPDDAQGVAVIEVEHEADAEYFPAHPGFSVRVVAREGRPHGDALVPAVKEATAELAPEGEPQTVTEINIDTDLLWEVPRTAKGGAALEHTTLYAWLAGESQSVKTLRRHLVGERGIDKRTVAFMGYWRLGKAEN</sequence>
<evidence type="ECO:0000313" key="3">
    <source>
        <dbReference type="Proteomes" id="UP001597492"/>
    </source>
</evidence>
<feature type="domain" description="FAD-binding FR-type" evidence="1">
    <location>
        <begin position="8"/>
        <end position="140"/>
    </location>
</feature>
<evidence type="ECO:0000313" key="2">
    <source>
        <dbReference type="EMBL" id="MFD2756895.1"/>
    </source>
</evidence>
<dbReference type="RefSeq" id="WP_019619009.1">
    <property type="nucleotide sequence ID" value="NZ_JBHUNE010000001.1"/>
</dbReference>
<dbReference type="Proteomes" id="UP001597492">
    <property type="component" value="Unassembled WGS sequence"/>
</dbReference>
<organism evidence="2 3">
    <name type="scientific">Gulosibacter faecalis</name>
    <dbReference type="NCBI Taxonomy" id="272240"/>
    <lineage>
        <taxon>Bacteria</taxon>
        <taxon>Bacillati</taxon>
        <taxon>Actinomycetota</taxon>
        <taxon>Actinomycetes</taxon>
        <taxon>Micrococcales</taxon>
        <taxon>Microbacteriaceae</taxon>
        <taxon>Gulosibacter</taxon>
    </lineage>
</organism>
<keyword evidence="3" id="KW-1185">Reference proteome</keyword>
<dbReference type="Gene3D" id="3.40.50.80">
    <property type="entry name" value="Nucleotide-binding domain of ferredoxin-NADP reductase (FNR) module"/>
    <property type="match status" value="1"/>
</dbReference>
<dbReference type="PROSITE" id="PS51384">
    <property type="entry name" value="FAD_FR"/>
    <property type="match status" value="1"/>
</dbReference>
<dbReference type="Pfam" id="PF08021">
    <property type="entry name" value="FAD_binding_9"/>
    <property type="match status" value="1"/>
</dbReference>